<dbReference type="KEGG" id="rfr:Rfer_3064"/>
<dbReference type="HOGENOM" id="CLU_2397640_0_0_4"/>
<sequence>MPPERVFPCFWGLRIVLWRRRCVPKIDGMAAKQKKLRKPGPGDDGLVALGALAAEAKGAADRAGAAIDEALASVDASNKRIDVLEAQAKKKPR</sequence>
<keyword evidence="2" id="KW-1185">Reference proteome</keyword>
<reference evidence="2" key="1">
    <citation type="submission" date="2006-02" db="EMBL/GenBank/DDBJ databases">
        <title>Complete sequence of chromosome of Rhodoferax ferrireducens DSM 15236.</title>
        <authorList>
            <person name="Copeland A."/>
            <person name="Lucas S."/>
            <person name="Lapidus A."/>
            <person name="Barry K."/>
            <person name="Detter J.C."/>
            <person name="Glavina del Rio T."/>
            <person name="Hammon N."/>
            <person name="Israni S."/>
            <person name="Pitluck S."/>
            <person name="Brettin T."/>
            <person name="Bruce D."/>
            <person name="Han C."/>
            <person name="Tapia R."/>
            <person name="Gilna P."/>
            <person name="Kiss H."/>
            <person name="Schmutz J."/>
            <person name="Larimer F."/>
            <person name="Land M."/>
            <person name="Kyrpides N."/>
            <person name="Ivanova N."/>
            <person name="Richardson P."/>
        </authorList>
    </citation>
    <scope>NUCLEOTIDE SEQUENCE [LARGE SCALE GENOMIC DNA]</scope>
    <source>
        <strain evidence="2">ATCC BAA-621 / DSM 15236 / T118</strain>
    </source>
</reference>
<accession>Q21TX9</accession>
<dbReference type="Proteomes" id="UP000008332">
    <property type="component" value="Chromosome"/>
</dbReference>
<evidence type="ECO:0000313" key="1">
    <source>
        <dbReference type="EMBL" id="ABD70774.1"/>
    </source>
</evidence>
<dbReference type="EMBL" id="CP000267">
    <property type="protein sequence ID" value="ABD70774.1"/>
    <property type="molecule type" value="Genomic_DNA"/>
</dbReference>
<dbReference type="AlphaFoldDB" id="Q21TX9"/>
<name>Q21TX9_ALBFT</name>
<organism evidence="1 2">
    <name type="scientific">Albidiferax ferrireducens (strain ATCC BAA-621 / DSM 15236 / T118)</name>
    <name type="common">Rhodoferax ferrireducens</name>
    <dbReference type="NCBI Taxonomy" id="338969"/>
    <lineage>
        <taxon>Bacteria</taxon>
        <taxon>Pseudomonadati</taxon>
        <taxon>Pseudomonadota</taxon>
        <taxon>Betaproteobacteria</taxon>
        <taxon>Burkholderiales</taxon>
        <taxon>Comamonadaceae</taxon>
        <taxon>Rhodoferax</taxon>
    </lineage>
</organism>
<protein>
    <submittedName>
        <fullName evidence="1">Uncharacterized protein</fullName>
    </submittedName>
</protein>
<evidence type="ECO:0000313" key="2">
    <source>
        <dbReference type="Proteomes" id="UP000008332"/>
    </source>
</evidence>
<gene>
    <name evidence="1" type="ordered locus">Rfer_3064</name>
</gene>
<proteinExistence type="predicted"/>